<evidence type="ECO:0008006" key="4">
    <source>
        <dbReference type="Google" id="ProtNLM"/>
    </source>
</evidence>
<evidence type="ECO:0000313" key="3">
    <source>
        <dbReference type="Proteomes" id="UP000619479"/>
    </source>
</evidence>
<accession>A0A919IFD6</accession>
<comment type="caution">
    <text evidence="2">The sequence shown here is derived from an EMBL/GenBank/DDBJ whole genome shotgun (WGS) entry which is preliminary data.</text>
</comment>
<evidence type="ECO:0000313" key="2">
    <source>
        <dbReference type="EMBL" id="GID64809.1"/>
    </source>
</evidence>
<sequence length="214" mass="22019">MRTERATGLAYLGLALCGLLGHLIIQNRLYVAGDATATTANLAAHPTLAGLGIAADLGVVVTQALAALLFFRLFRPIDDLQAAAVAAFGLINSVIVLVGTMVTAVALATVRAGGTAPVLLLYDLNAAAWTLGGVFFGLWLIPMGRLTVRSGVLPRWLGLLLIVGGAGYVAGAFVAYLAADTTTLTTVLALPASIGEFGMIGYLLLKRNWSAAPS</sequence>
<feature type="transmembrane region" description="Helical" evidence="1">
    <location>
        <begin position="126"/>
        <end position="144"/>
    </location>
</feature>
<dbReference type="RefSeq" id="WP_203740375.1">
    <property type="nucleotide sequence ID" value="NZ_BAAAUC010000025.1"/>
</dbReference>
<dbReference type="EMBL" id="BOMH01000018">
    <property type="protein sequence ID" value="GID64809.1"/>
    <property type="molecule type" value="Genomic_DNA"/>
</dbReference>
<feature type="transmembrane region" description="Helical" evidence="1">
    <location>
        <begin position="156"/>
        <end position="178"/>
    </location>
</feature>
<evidence type="ECO:0000256" key="1">
    <source>
        <dbReference type="SAM" id="Phobius"/>
    </source>
</evidence>
<keyword evidence="3" id="KW-1185">Reference proteome</keyword>
<keyword evidence="1" id="KW-0472">Membrane</keyword>
<dbReference type="AlphaFoldDB" id="A0A919IFD6"/>
<dbReference type="InterPro" id="IPR025495">
    <property type="entry name" value="DUF4386"/>
</dbReference>
<gene>
    <name evidence="2" type="ORF">Acy02nite_26900</name>
</gene>
<protein>
    <recommendedName>
        <fullName evidence="4">DUF4386 domain-containing protein</fullName>
    </recommendedName>
</protein>
<dbReference type="Proteomes" id="UP000619479">
    <property type="component" value="Unassembled WGS sequence"/>
</dbReference>
<keyword evidence="1" id="KW-1133">Transmembrane helix</keyword>
<proteinExistence type="predicted"/>
<reference evidence="2" key="1">
    <citation type="submission" date="2021-01" db="EMBL/GenBank/DDBJ databases">
        <title>Whole genome shotgun sequence of Actinoplanes cyaneus NBRC 14990.</title>
        <authorList>
            <person name="Komaki H."/>
            <person name="Tamura T."/>
        </authorList>
    </citation>
    <scope>NUCLEOTIDE SEQUENCE</scope>
    <source>
        <strain evidence="2">NBRC 14990</strain>
    </source>
</reference>
<dbReference type="Pfam" id="PF14329">
    <property type="entry name" value="DUF4386"/>
    <property type="match status" value="1"/>
</dbReference>
<keyword evidence="1" id="KW-0812">Transmembrane</keyword>
<name>A0A919IFD6_9ACTN</name>
<organism evidence="2 3">
    <name type="scientific">Actinoplanes cyaneus</name>
    <dbReference type="NCBI Taxonomy" id="52696"/>
    <lineage>
        <taxon>Bacteria</taxon>
        <taxon>Bacillati</taxon>
        <taxon>Actinomycetota</taxon>
        <taxon>Actinomycetes</taxon>
        <taxon>Micromonosporales</taxon>
        <taxon>Micromonosporaceae</taxon>
        <taxon>Actinoplanes</taxon>
    </lineage>
</organism>
<feature type="transmembrane region" description="Helical" evidence="1">
    <location>
        <begin position="83"/>
        <end position="106"/>
    </location>
</feature>
<feature type="transmembrane region" description="Helical" evidence="1">
    <location>
        <begin position="49"/>
        <end position="71"/>
    </location>
</feature>
<feature type="transmembrane region" description="Helical" evidence="1">
    <location>
        <begin position="184"/>
        <end position="205"/>
    </location>
</feature>
<feature type="transmembrane region" description="Helical" evidence="1">
    <location>
        <begin position="9"/>
        <end position="29"/>
    </location>
</feature>